<feature type="signal peptide" evidence="1">
    <location>
        <begin position="1"/>
        <end position="19"/>
    </location>
</feature>
<keyword evidence="3" id="KW-1185">Reference proteome</keyword>
<evidence type="ECO:0000313" key="3">
    <source>
        <dbReference type="Proteomes" id="UP000479293"/>
    </source>
</evidence>
<evidence type="ECO:0008006" key="4">
    <source>
        <dbReference type="Google" id="ProtNLM"/>
    </source>
</evidence>
<dbReference type="AlphaFoldDB" id="A0A7C9BFN2"/>
<sequence length="342" mass="37867">MKKILLLPVLMLTAHLTNAQRVELTNNAAEKKVTVNVDGKPFTAYIYPGTETLKKAVLYPVRTAQGTVITRGWPMEPRPGERVDHPHHVGVWFNHGNVNGYDFWNSSNAVDRTKHKYGDIIHTGITNIKSGRGKGELDVTADWVSQDGDTFLKEKTSFIFTATGDERIIDRIATLTALEDVTFEDSKEGMFAIRLARELEHPSNKAEVFTDANGVATKVASLNNEGVTGKYRNKEGVEGDDVWGKKSAWTDLEGKIGSENISVAILDHPKNIGYPAYWHARGYGLFAVNPMGDKEYSSASAARNFALKKGDSVTLRYRMVVASHHLSDQEMNTLAADFAKVK</sequence>
<reference evidence="2 3" key="1">
    <citation type="submission" date="2019-10" db="EMBL/GenBank/DDBJ databases">
        <title>Draft Genome Sequence of Cytophagaceae sp. SJW1-29.</title>
        <authorList>
            <person name="Choi A."/>
        </authorList>
    </citation>
    <scope>NUCLEOTIDE SEQUENCE [LARGE SCALE GENOMIC DNA]</scope>
    <source>
        <strain evidence="2 3">SJW1-29</strain>
    </source>
</reference>
<protein>
    <recommendedName>
        <fullName evidence="4">Methane oxygenase PmoA</fullName>
    </recommendedName>
</protein>
<gene>
    <name evidence="2" type="ORF">GBK04_05765</name>
</gene>
<dbReference type="EMBL" id="WHLY01000002">
    <property type="protein sequence ID" value="MPR32874.1"/>
    <property type="molecule type" value="Genomic_DNA"/>
</dbReference>
<organism evidence="2 3">
    <name type="scientific">Salmonirosea aquatica</name>
    <dbReference type="NCBI Taxonomy" id="2654236"/>
    <lineage>
        <taxon>Bacteria</taxon>
        <taxon>Pseudomonadati</taxon>
        <taxon>Bacteroidota</taxon>
        <taxon>Cytophagia</taxon>
        <taxon>Cytophagales</taxon>
        <taxon>Spirosomataceae</taxon>
        <taxon>Salmonirosea</taxon>
    </lineage>
</organism>
<dbReference type="Proteomes" id="UP000479293">
    <property type="component" value="Unassembled WGS sequence"/>
</dbReference>
<evidence type="ECO:0000256" key="1">
    <source>
        <dbReference type="SAM" id="SignalP"/>
    </source>
</evidence>
<dbReference type="RefSeq" id="WP_152757692.1">
    <property type="nucleotide sequence ID" value="NZ_WHLY01000002.1"/>
</dbReference>
<keyword evidence="1" id="KW-0732">Signal</keyword>
<comment type="caution">
    <text evidence="2">The sequence shown here is derived from an EMBL/GenBank/DDBJ whole genome shotgun (WGS) entry which is preliminary data.</text>
</comment>
<name>A0A7C9BFN2_9BACT</name>
<accession>A0A7C9BFN2</accession>
<proteinExistence type="predicted"/>
<dbReference type="Pfam" id="PF14100">
    <property type="entry name" value="DUF6807"/>
    <property type="match status" value="1"/>
</dbReference>
<feature type="chain" id="PRO_5028896749" description="Methane oxygenase PmoA" evidence="1">
    <location>
        <begin position="20"/>
        <end position="342"/>
    </location>
</feature>
<dbReference type="InterPro" id="IPR029475">
    <property type="entry name" value="DUF6807"/>
</dbReference>
<evidence type="ECO:0000313" key="2">
    <source>
        <dbReference type="EMBL" id="MPR32874.1"/>
    </source>
</evidence>